<evidence type="ECO:0000256" key="2">
    <source>
        <dbReference type="ARBA" id="ARBA00023015"/>
    </source>
</evidence>
<dbReference type="CDD" id="cd12148">
    <property type="entry name" value="fungal_TF_MHR"/>
    <property type="match status" value="1"/>
</dbReference>
<keyword evidence="3" id="KW-0238">DNA-binding</keyword>
<dbReference type="GO" id="GO:0005634">
    <property type="term" value="C:nucleus"/>
    <property type="evidence" value="ECO:0007669"/>
    <property type="project" value="UniProtKB-SubCell"/>
</dbReference>
<dbReference type="GO" id="GO:0000981">
    <property type="term" value="F:DNA-binding transcription factor activity, RNA polymerase II-specific"/>
    <property type="evidence" value="ECO:0007669"/>
    <property type="project" value="InterPro"/>
</dbReference>
<accession>A0A1L9ST86</accession>
<keyword evidence="8" id="KW-1185">Reference proteome</keyword>
<dbReference type="AlphaFoldDB" id="A0A1L9ST86"/>
<evidence type="ECO:0000256" key="4">
    <source>
        <dbReference type="ARBA" id="ARBA00023163"/>
    </source>
</evidence>
<proteinExistence type="predicted"/>
<keyword evidence="2" id="KW-0805">Transcription regulation</keyword>
<sequence length="556" mass="62585">MDRETLLSGRTPAPYGRACEPCALAKCKCILRTAGDRCERCHRLDRECRPSKTVRRRNPQKGRLSKTARLEEKLDNLTNLLKTSGVEIGEGESLARVPAGGCPMAESTSTTDDSSDSGRMDTGPEPTLSEAAEYLTRFQTQKSQYMPLVYIPPEKTVQQLRQERPFLYLCIMTISTTNVPQQLALSRKARKIMGQEIIHDSTVDRLDLLLGILVYLSWLQYQVDQSRVFAMTHLAIGLVFELGLNRPLTNRVCQYDCQHSSPPTRTMEERRTVVGCFLLTSTLSYFILKIDALRWTPYLNGCLQVLETQPECTNDELLVHLVQIQLVSQTGWQDGMTTASDNVRAPPPFYLHALRSQLDQARRNFGPHLQTHAVLLLHAHSATLAINDFALSGLPIVLENSRSLQLDCLYACLDSVKLYFDLFFAIPPAAFFDLPVSICGQVNQTLSALYRLSILDDPAWDRVAVRKIVDIQIIFDRLFDVLQQAAVLAGLDGGVENPILSKAMQAFRSIRSRWEARERSELMSTPLNMNEDFLDPSIGDMLGVDLWGELFTAWNV</sequence>
<dbReference type="InterPro" id="IPR051089">
    <property type="entry name" value="prtT"/>
</dbReference>
<comment type="subcellular location">
    <subcellularLocation>
        <location evidence="1">Nucleus</location>
    </subcellularLocation>
</comment>
<evidence type="ECO:0000256" key="6">
    <source>
        <dbReference type="SAM" id="MobiDB-lite"/>
    </source>
</evidence>
<dbReference type="InterPro" id="IPR036864">
    <property type="entry name" value="Zn2-C6_fun-type_DNA-bd_sf"/>
</dbReference>
<dbReference type="RefSeq" id="XP_022584797.1">
    <property type="nucleotide sequence ID" value="XM_022727772.1"/>
</dbReference>
<reference evidence="8" key="1">
    <citation type="journal article" date="2017" name="Genome Biol.">
        <title>Comparative genomics reveals high biological diversity and specific adaptations in the industrially and medically important fungal genus Aspergillus.</title>
        <authorList>
            <person name="de Vries R.P."/>
            <person name="Riley R."/>
            <person name="Wiebenga A."/>
            <person name="Aguilar-Osorio G."/>
            <person name="Amillis S."/>
            <person name="Uchima C.A."/>
            <person name="Anderluh G."/>
            <person name="Asadollahi M."/>
            <person name="Askin M."/>
            <person name="Barry K."/>
            <person name="Battaglia E."/>
            <person name="Bayram O."/>
            <person name="Benocci T."/>
            <person name="Braus-Stromeyer S.A."/>
            <person name="Caldana C."/>
            <person name="Canovas D."/>
            <person name="Cerqueira G.C."/>
            <person name="Chen F."/>
            <person name="Chen W."/>
            <person name="Choi C."/>
            <person name="Clum A."/>
            <person name="Dos Santos R.A."/>
            <person name="Damasio A.R."/>
            <person name="Diallinas G."/>
            <person name="Emri T."/>
            <person name="Fekete E."/>
            <person name="Flipphi M."/>
            <person name="Freyberg S."/>
            <person name="Gallo A."/>
            <person name="Gournas C."/>
            <person name="Habgood R."/>
            <person name="Hainaut M."/>
            <person name="Harispe M.L."/>
            <person name="Henrissat B."/>
            <person name="Hilden K.S."/>
            <person name="Hope R."/>
            <person name="Hossain A."/>
            <person name="Karabika E."/>
            <person name="Karaffa L."/>
            <person name="Karanyi Z."/>
            <person name="Krasevec N."/>
            <person name="Kuo A."/>
            <person name="Kusch H."/>
            <person name="LaButti K."/>
            <person name="Lagendijk E.L."/>
            <person name="Lapidus A."/>
            <person name="Levasseur A."/>
            <person name="Lindquist E."/>
            <person name="Lipzen A."/>
            <person name="Logrieco A.F."/>
            <person name="MacCabe A."/>
            <person name="Maekelae M.R."/>
            <person name="Malavazi I."/>
            <person name="Melin P."/>
            <person name="Meyer V."/>
            <person name="Mielnichuk N."/>
            <person name="Miskei M."/>
            <person name="Molnar A.P."/>
            <person name="Mule G."/>
            <person name="Ngan C.Y."/>
            <person name="Orejas M."/>
            <person name="Orosz E."/>
            <person name="Ouedraogo J.P."/>
            <person name="Overkamp K.M."/>
            <person name="Park H.-S."/>
            <person name="Perrone G."/>
            <person name="Piumi F."/>
            <person name="Punt P.J."/>
            <person name="Ram A.F."/>
            <person name="Ramon A."/>
            <person name="Rauscher S."/>
            <person name="Record E."/>
            <person name="Riano-Pachon D.M."/>
            <person name="Robert V."/>
            <person name="Roehrig J."/>
            <person name="Ruller R."/>
            <person name="Salamov A."/>
            <person name="Salih N.S."/>
            <person name="Samson R.A."/>
            <person name="Sandor E."/>
            <person name="Sanguinetti M."/>
            <person name="Schuetze T."/>
            <person name="Sepcic K."/>
            <person name="Shelest E."/>
            <person name="Sherlock G."/>
            <person name="Sophianopoulou V."/>
            <person name="Squina F.M."/>
            <person name="Sun H."/>
            <person name="Susca A."/>
            <person name="Todd R.B."/>
            <person name="Tsang A."/>
            <person name="Unkles S.E."/>
            <person name="van de Wiele N."/>
            <person name="van Rossen-Uffink D."/>
            <person name="Oliveira J.V."/>
            <person name="Vesth T.C."/>
            <person name="Visser J."/>
            <person name="Yu J.-H."/>
            <person name="Zhou M."/>
            <person name="Andersen M.R."/>
            <person name="Archer D.B."/>
            <person name="Baker S.E."/>
            <person name="Benoit I."/>
            <person name="Brakhage A.A."/>
            <person name="Braus G.H."/>
            <person name="Fischer R."/>
            <person name="Frisvad J.C."/>
            <person name="Goldman G.H."/>
            <person name="Houbraken J."/>
            <person name="Oakley B."/>
            <person name="Pocsi I."/>
            <person name="Scazzocchio C."/>
            <person name="Seiboth B."/>
            <person name="vanKuyk P.A."/>
            <person name="Wortman J."/>
            <person name="Dyer P.S."/>
            <person name="Grigoriev I.V."/>
        </authorList>
    </citation>
    <scope>NUCLEOTIDE SEQUENCE [LARGE SCALE GENOMIC DNA]</scope>
    <source>
        <strain evidence="8">CBS 506.65</strain>
    </source>
</reference>
<evidence type="ECO:0000313" key="7">
    <source>
        <dbReference type="EMBL" id="OJJ50287.1"/>
    </source>
</evidence>
<dbReference type="PANTHER" id="PTHR31845:SF32">
    <property type="entry name" value="MISCELLANEOUS ZN(II)2CYS6 TRANSCRIPTION FACTOR (EUROFUNG)-RELATED"/>
    <property type="match status" value="1"/>
</dbReference>
<feature type="region of interest" description="Disordered" evidence="6">
    <location>
        <begin position="97"/>
        <end position="125"/>
    </location>
</feature>
<dbReference type="Proteomes" id="UP000184188">
    <property type="component" value="Unassembled WGS sequence"/>
</dbReference>
<dbReference type="STRING" id="1073090.A0A1L9ST86"/>
<evidence type="ECO:0000313" key="8">
    <source>
        <dbReference type="Proteomes" id="UP000184188"/>
    </source>
</evidence>
<dbReference type="OrthoDB" id="1600564at2759"/>
<evidence type="ECO:0000256" key="1">
    <source>
        <dbReference type="ARBA" id="ARBA00004123"/>
    </source>
</evidence>
<dbReference type="GO" id="GO:0000976">
    <property type="term" value="F:transcription cis-regulatory region binding"/>
    <property type="evidence" value="ECO:0007669"/>
    <property type="project" value="TreeGrafter"/>
</dbReference>
<dbReference type="EMBL" id="KV878337">
    <property type="protein sequence ID" value="OJJ50287.1"/>
    <property type="molecule type" value="Genomic_DNA"/>
</dbReference>
<name>A0A1L9ST86_9EURO</name>
<dbReference type="GO" id="GO:0008270">
    <property type="term" value="F:zinc ion binding"/>
    <property type="evidence" value="ECO:0007669"/>
    <property type="project" value="InterPro"/>
</dbReference>
<dbReference type="VEuPathDB" id="FungiDB:ASPZODRAFT_2117511"/>
<gene>
    <name evidence="7" type="ORF">ASPZODRAFT_2117511</name>
</gene>
<evidence type="ECO:0000256" key="3">
    <source>
        <dbReference type="ARBA" id="ARBA00023125"/>
    </source>
</evidence>
<dbReference type="Gene3D" id="4.10.240.10">
    <property type="entry name" value="Zn(2)-C6 fungal-type DNA-binding domain"/>
    <property type="match status" value="1"/>
</dbReference>
<keyword evidence="4" id="KW-0804">Transcription</keyword>
<keyword evidence="5" id="KW-0539">Nucleus</keyword>
<dbReference type="PANTHER" id="PTHR31845">
    <property type="entry name" value="FINGER DOMAIN PROTEIN, PUTATIVE-RELATED"/>
    <property type="match status" value="1"/>
</dbReference>
<dbReference type="GeneID" id="34614236"/>
<evidence type="ECO:0000256" key="5">
    <source>
        <dbReference type="ARBA" id="ARBA00023242"/>
    </source>
</evidence>
<evidence type="ECO:0008006" key="9">
    <source>
        <dbReference type="Google" id="ProtNLM"/>
    </source>
</evidence>
<protein>
    <recommendedName>
        <fullName evidence="9">Zn(2)-C6 fungal-type domain-containing protein</fullName>
    </recommendedName>
</protein>
<organism evidence="7 8">
    <name type="scientific">Penicilliopsis zonata CBS 506.65</name>
    <dbReference type="NCBI Taxonomy" id="1073090"/>
    <lineage>
        <taxon>Eukaryota</taxon>
        <taxon>Fungi</taxon>
        <taxon>Dikarya</taxon>
        <taxon>Ascomycota</taxon>
        <taxon>Pezizomycotina</taxon>
        <taxon>Eurotiomycetes</taxon>
        <taxon>Eurotiomycetidae</taxon>
        <taxon>Eurotiales</taxon>
        <taxon>Aspergillaceae</taxon>
        <taxon>Penicilliopsis</taxon>
    </lineage>
</organism>